<dbReference type="InterPro" id="IPR000719">
    <property type="entry name" value="Prot_kinase_dom"/>
</dbReference>
<dbReference type="CDD" id="cd21037">
    <property type="entry name" value="MLKL_NTD"/>
    <property type="match status" value="1"/>
</dbReference>
<protein>
    <recommendedName>
        <fullName evidence="1">Protein kinase domain-containing protein</fullName>
    </recommendedName>
</protein>
<feature type="domain" description="Protein kinase" evidence="1">
    <location>
        <begin position="466"/>
        <end position="672"/>
    </location>
</feature>
<dbReference type="InterPro" id="IPR001245">
    <property type="entry name" value="Ser-Thr/Tyr_kinase_cat_dom"/>
</dbReference>
<dbReference type="PROSITE" id="PS50011">
    <property type="entry name" value="PROTEIN_KINASE_DOM"/>
    <property type="match status" value="1"/>
</dbReference>
<dbReference type="PANTHER" id="PTHR44329">
    <property type="entry name" value="SERINE/THREONINE-PROTEIN KINASE TNNI3K-RELATED"/>
    <property type="match status" value="1"/>
</dbReference>
<accession>A0ABR2ZRL0</accession>
<dbReference type="PANTHER" id="PTHR44329:SF214">
    <property type="entry name" value="PROTEIN KINASE DOMAIN-CONTAINING PROTEIN"/>
    <property type="match status" value="1"/>
</dbReference>
<dbReference type="InterPro" id="IPR036537">
    <property type="entry name" value="Adaptor_Cbl_N_dom_sf"/>
</dbReference>
<evidence type="ECO:0000313" key="2">
    <source>
        <dbReference type="EMBL" id="KAL0064043.1"/>
    </source>
</evidence>
<sequence length="672" mass="75508">MPSLKSLNLHIKEDMEFRHFLTPMTRFHDAIFLDAEGTFPRLHPRTSLPPLRYSQKVTQPDRHYLEDKLQNAVRRASLPISVLRSSIRPRRATGDCTEIGVVIADDAGGELLEQDSVHITRFVEASRVESGVVSSRVTSLERAELDWIFRLHQCTVEDDVALALHAVHAQKKQQSVIPASNRLKIRFTALMIYVNYFKDRSAFSPSVNVLPSHITLVRLSMTQDPWLDVAKKLAISASKAAPVPGLEPAVEALCGFITLCEGVVANRHATRQLCVQCHDLVEAVKNYQPKPPSTLQEAFDNVMKTVEGVKKRAATWSGLSWGRAFIRQKQIQEGIAQCKGEISDCFMRFQLASGAETNRWQAEFSAITQTDHDELVAFLCEIQNGQVIVEEVMREYGDKIIQGQEEITNQIKEVMRMMQQPLAELTKGSSRNEDQVSGLSQNLYRLQITTKVLLPEPNLVSGEITGIESRAIAGTTTVDVFRGQYLRGQTVAIKVVRAVDGDEKTLSRFLREVRVWERIWSIDKGTHILPFYGFSQADEGRPYMVSPWQENGTALAYVKKHDTQVDYRKLIRDIAHGIHVLHCLMDPPVVHGDIQAANILINAKGNPLLADFGLSKMVEDMTGTPFTQSNGVANVYRWFAPEIYTEQGKVSLASDVYSFAMTILEVRSRTLL</sequence>
<evidence type="ECO:0000259" key="1">
    <source>
        <dbReference type="PROSITE" id="PS50011"/>
    </source>
</evidence>
<dbReference type="InterPro" id="IPR011009">
    <property type="entry name" value="Kinase-like_dom_sf"/>
</dbReference>
<keyword evidence="3" id="KW-1185">Reference proteome</keyword>
<dbReference type="Proteomes" id="UP001437256">
    <property type="component" value="Unassembled WGS sequence"/>
</dbReference>
<dbReference type="InterPro" id="IPR051681">
    <property type="entry name" value="Ser/Thr_Kinases-Pseudokinases"/>
</dbReference>
<organism evidence="2 3">
    <name type="scientific">Marasmius tenuissimus</name>
    <dbReference type="NCBI Taxonomy" id="585030"/>
    <lineage>
        <taxon>Eukaryota</taxon>
        <taxon>Fungi</taxon>
        <taxon>Dikarya</taxon>
        <taxon>Basidiomycota</taxon>
        <taxon>Agaricomycotina</taxon>
        <taxon>Agaricomycetes</taxon>
        <taxon>Agaricomycetidae</taxon>
        <taxon>Agaricales</taxon>
        <taxon>Marasmiineae</taxon>
        <taxon>Marasmiaceae</taxon>
        <taxon>Marasmius</taxon>
    </lineage>
</organism>
<dbReference type="Gene3D" id="1.10.510.10">
    <property type="entry name" value="Transferase(Phosphotransferase) domain 1"/>
    <property type="match status" value="1"/>
</dbReference>
<comment type="caution">
    <text evidence="2">The sequence shown here is derived from an EMBL/GenBank/DDBJ whole genome shotgun (WGS) entry which is preliminary data.</text>
</comment>
<dbReference type="EMBL" id="JBBXMP010000068">
    <property type="protein sequence ID" value="KAL0064043.1"/>
    <property type="molecule type" value="Genomic_DNA"/>
</dbReference>
<dbReference type="SUPFAM" id="SSF56112">
    <property type="entry name" value="Protein kinase-like (PK-like)"/>
    <property type="match status" value="1"/>
</dbReference>
<evidence type="ECO:0000313" key="3">
    <source>
        <dbReference type="Proteomes" id="UP001437256"/>
    </source>
</evidence>
<reference evidence="2 3" key="1">
    <citation type="submission" date="2024-05" db="EMBL/GenBank/DDBJ databases">
        <title>A draft genome resource for the thread blight pathogen Marasmius tenuissimus strain MS-2.</title>
        <authorList>
            <person name="Yulfo-Soto G.E."/>
            <person name="Baruah I.K."/>
            <person name="Amoako-Attah I."/>
            <person name="Bukari Y."/>
            <person name="Meinhardt L.W."/>
            <person name="Bailey B.A."/>
            <person name="Cohen S.P."/>
        </authorList>
    </citation>
    <scope>NUCLEOTIDE SEQUENCE [LARGE SCALE GENOMIC DNA]</scope>
    <source>
        <strain evidence="2 3">MS-2</strain>
    </source>
</reference>
<name>A0ABR2ZRL0_9AGAR</name>
<gene>
    <name evidence="2" type="ORF">AAF712_009009</name>
</gene>
<dbReference type="Gene3D" id="1.20.930.20">
    <property type="entry name" value="Adaptor protein Cbl, N-terminal domain"/>
    <property type="match status" value="1"/>
</dbReference>
<dbReference type="InterPro" id="IPR059179">
    <property type="entry name" value="MLKL-like_MCAfunc"/>
</dbReference>
<proteinExistence type="predicted"/>
<dbReference type="Pfam" id="PF07714">
    <property type="entry name" value="PK_Tyr_Ser-Thr"/>
    <property type="match status" value="1"/>
</dbReference>